<dbReference type="Gene3D" id="3.40.50.1820">
    <property type="entry name" value="alpha/beta hydrolase"/>
    <property type="match status" value="1"/>
</dbReference>
<evidence type="ECO:0000313" key="2">
    <source>
        <dbReference type="Proteomes" id="UP000030001"/>
    </source>
</evidence>
<dbReference type="PANTHER" id="PTHR15394">
    <property type="entry name" value="SERINE HYDROLASE RBBP9"/>
    <property type="match status" value="1"/>
</dbReference>
<sequence length="182" mass="20164">MKKAYLIHGTSTRDDDWFPWLEKAARPAIELDRLWLPDPFAPQQAAWNQAVDDQIKAEDGITLVAHSLGCITAVRWLARHDVKNVGLLLVGAFDQPLPNYAGLDAFMQESVDYRQVRPKISRATVIVAQNDPIAPYQFGVAMANQLGAKLIVRPNGGHFLTSDGFTEFPLALTELKRVAGVD</sequence>
<proteinExistence type="predicted"/>
<dbReference type="EMBL" id="JROC01000018">
    <property type="protein sequence ID" value="KGL67542.1"/>
    <property type="molecule type" value="Genomic_DNA"/>
</dbReference>
<name>A0A099YDU4_LIMMU</name>
<reference evidence="1 2" key="1">
    <citation type="submission" date="2014-09" db="EMBL/GenBank/DDBJ databases">
        <title>Lactobacillus mucosae CRL573 Genome Sequencing.</title>
        <authorList>
            <person name="Bleckwedel J."/>
            <person name="Teran L.C."/>
            <person name="Bonacina J."/>
            <person name="Saavedra L."/>
            <person name="Mozzi F.B."/>
            <person name="Raya R.R."/>
        </authorList>
    </citation>
    <scope>NUCLEOTIDE SEQUENCE [LARGE SCALE GENOMIC DNA]</scope>
    <source>
        <strain evidence="1 2">CRL573</strain>
    </source>
</reference>
<gene>
    <name evidence="1" type="ORF">LX03_00505</name>
</gene>
<comment type="caution">
    <text evidence="1">The sequence shown here is derived from an EMBL/GenBank/DDBJ whole genome shotgun (WGS) entry which is preliminary data.</text>
</comment>
<evidence type="ECO:0000313" key="1">
    <source>
        <dbReference type="EMBL" id="KGL67542.1"/>
    </source>
</evidence>
<dbReference type="InterPro" id="IPR029058">
    <property type="entry name" value="AB_hydrolase_fold"/>
</dbReference>
<organism evidence="1 2">
    <name type="scientific">Limosilactobacillus mucosae</name>
    <name type="common">Lactobacillus mucosae</name>
    <dbReference type="NCBI Taxonomy" id="97478"/>
    <lineage>
        <taxon>Bacteria</taxon>
        <taxon>Bacillati</taxon>
        <taxon>Bacillota</taxon>
        <taxon>Bacilli</taxon>
        <taxon>Lactobacillales</taxon>
        <taxon>Lactobacillaceae</taxon>
        <taxon>Limosilactobacillus</taxon>
    </lineage>
</organism>
<dbReference type="Pfam" id="PF06821">
    <property type="entry name" value="Ser_hydrolase"/>
    <property type="match status" value="1"/>
</dbReference>
<dbReference type="InterPro" id="IPR010662">
    <property type="entry name" value="RBBP9/YdeN"/>
</dbReference>
<dbReference type="Proteomes" id="UP000030001">
    <property type="component" value="Unassembled WGS sequence"/>
</dbReference>
<dbReference type="PANTHER" id="PTHR15394:SF3">
    <property type="entry name" value="SERINE HYDROLASE RBBP9"/>
    <property type="match status" value="1"/>
</dbReference>
<dbReference type="SUPFAM" id="SSF53474">
    <property type="entry name" value="alpha/beta-Hydrolases"/>
    <property type="match status" value="1"/>
</dbReference>
<dbReference type="AlphaFoldDB" id="A0A099YDU4"/>
<dbReference type="GO" id="GO:0016787">
    <property type="term" value="F:hydrolase activity"/>
    <property type="evidence" value="ECO:0007669"/>
    <property type="project" value="InterPro"/>
</dbReference>
<protein>
    <submittedName>
        <fullName evidence="1">Esterase</fullName>
    </submittedName>
</protein>
<accession>A0A099YDU4</accession>